<dbReference type="EMBL" id="QSGO01000004">
    <property type="protein sequence ID" value="RHB36544.1"/>
    <property type="molecule type" value="Genomic_DNA"/>
</dbReference>
<name>A0A413VSU0_9BACE</name>
<proteinExistence type="predicted"/>
<accession>A0A413VSU0</accession>
<reference evidence="1 2" key="1">
    <citation type="submission" date="2018-08" db="EMBL/GenBank/DDBJ databases">
        <title>A genome reference for cultivated species of the human gut microbiota.</title>
        <authorList>
            <person name="Zou Y."/>
            <person name="Xue W."/>
            <person name="Luo G."/>
        </authorList>
    </citation>
    <scope>NUCLEOTIDE SEQUENCE [LARGE SCALE GENOMIC DNA]</scope>
    <source>
        <strain evidence="1 2">AM40-30BH</strain>
    </source>
</reference>
<comment type="caution">
    <text evidence="1">The sequence shown here is derived from an EMBL/GenBank/DDBJ whole genome shotgun (WGS) entry which is preliminary data.</text>
</comment>
<dbReference type="Proteomes" id="UP000284379">
    <property type="component" value="Unassembled WGS sequence"/>
</dbReference>
<evidence type="ECO:0000313" key="2">
    <source>
        <dbReference type="Proteomes" id="UP000284379"/>
    </source>
</evidence>
<gene>
    <name evidence="1" type="ORF">DW888_07920</name>
</gene>
<sequence>MRFFGKKVPFSRSEIVCSAPGNLSFPGAEHFPPRSRALSSSSGKVFQVQKRYFRELLASFMPGKWK</sequence>
<protein>
    <submittedName>
        <fullName evidence="1">Uncharacterized protein</fullName>
    </submittedName>
</protein>
<dbReference type="AlphaFoldDB" id="A0A413VSU0"/>
<dbReference type="RefSeq" id="WP_122201261.1">
    <property type="nucleotide sequence ID" value="NZ_CABJFV010000004.1"/>
</dbReference>
<evidence type="ECO:0000313" key="1">
    <source>
        <dbReference type="EMBL" id="RHB36544.1"/>
    </source>
</evidence>
<organism evidence="1 2">
    <name type="scientific">Bacteroides nordii</name>
    <dbReference type="NCBI Taxonomy" id="291645"/>
    <lineage>
        <taxon>Bacteria</taxon>
        <taxon>Pseudomonadati</taxon>
        <taxon>Bacteroidota</taxon>
        <taxon>Bacteroidia</taxon>
        <taxon>Bacteroidales</taxon>
        <taxon>Bacteroidaceae</taxon>
        <taxon>Bacteroides</taxon>
    </lineage>
</organism>